<keyword evidence="4" id="KW-1185">Reference proteome</keyword>
<keyword evidence="1" id="KW-1133">Transmembrane helix</keyword>
<dbReference type="Proteomes" id="UP000699462">
    <property type="component" value="Unassembled WGS sequence"/>
</dbReference>
<gene>
    <name evidence="3" type="ORF">P879_08314</name>
</gene>
<feature type="transmembrane region" description="Helical" evidence="1">
    <location>
        <begin position="182"/>
        <end position="204"/>
    </location>
</feature>
<dbReference type="OrthoDB" id="6242526at2759"/>
<dbReference type="SMART" id="SM00214">
    <property type="entry name" value="VWC"/>
    <property type="match status" value="1"/>
</dbReference>
<dbReference type="PROSITE" id="PS50184">
    <property type="entry name" value="VWFC_2"/>
    <property type="match status" value="1"/>
</dbReference>
<proteinExistence type="predicted"/>
<dbReference type="EMBL" id="JTDF01004940">
    <property type="protein sequence ID" value="KAF8566557.1"/>
    <property type="molecule type" value="Genomic_DNA"/>
</dbReference>
<dbReference type="Gene3D" id="2.10.70.10">
    <property type="entry name" value="Complement Module, domain 1"/>
    <property type="match status" value="1"/>
</dbReference>
<evidence type="ECO:0000313" key="4">
    <source>
        <dbReference type="Proteomes" id="UP000699462"/>
    </source>
</evidence>
<protein>
    <recommendedName>
        <fullName evidence="2">VWFC domain-containing protein</fullName>
    </recommendedName>
</protein>
<comment type="caution">
    <text evidence="3">The sequence shown here is derived from an EMBL/GenBank/DDBJ whole genome shotgun (WGS) entry which is preliminary data.</text>
</comment>
<dbReference type="AlphaFoldDB" id="A0A8T0DII5"/>
<dbReference type="SUPFAM" id="SSF57603">
    <property type="entry name" value="FnI-like domain"/>
    <property type="match status" value="1"/>
</dbReference>
<evidence type="ECO:0000259" key="2">
    <source>
        <dbReference type="PROSITE" id="PS50184"/>
    </source>
</evidence>
<dbReference type="InterPro" id="IPR001007">
    <property type="entry name" value="VWF_dom"/>
</dbReference>
<evidence type="ECO:0000256" key="1">
    <source>
        <dbReference type="SAM" id="Phobius"/>
    </source>
</evidence>
<feature type="domain" description="VWFC" evidence="2">
    <location>
        <begin position="314"/>
        <end position="379"/>
    </location>
</feature>
<reference evidence="3 4" key="1">
    <citation type="submission" date="2019-07" db="EMBL/GenBank/DDBJ databases">
        <title>Annotation for the trematode Paragonimus westermani.</title>
        <authorList>
            <person name="Choi Y.-J."/>
        </authorList>
    </citation>
    <scope>NUCLEOTIDE SEQUENCE [LARGE SCALE GENOMIC DNA]</scope>
    <source>
        <strain evidence="3">180907_Pwestermani</strain>
    </source>
</reference>
<keyword evidence="1" id="KW-0472">Membrane</keyword>
<name>A0A8T0DII5_9TREM</name>
<accession>A0A8T0DII5</accession>
<organism evidence="3 4">
    <name type="scientific">Paragonimus westermani</name>
    <dbReference type="NCBI Taxonomy" id="34504"/>
    <lineage>
        <taxon>Eukaryota</taxon>
        <taxon>Metazoa</taxon>
        <taxon>Spiralia</taxon>
        <taxon>Lophotrochozoa</taxon>
        <taxon>Platyhelminthes</taxon>
        <taxon>Trematoda</taxon>
        <taxon>Digenea</taxon>
        <taxon>Plagiorchiida</taxon>
        <taxon>Troglotremata</taxon>
        <taxon>Troglotrematidae</taxon>
        <taxon>Paragonimus</taxon>
    </lineage>
</organism>
<keyword evidence="1" id="KW-0812">Transmembrane</keyword>
<evidence type="ECO:0000313" key="3">
    <source>
        <dbReference type="EMBL" id="KAF8566557.1"/>
    </source>
</evidence>
<sequence length="390" mass="43943">MYLCNQRSWTNEDSPGSQKFLCLSPAKFFVYIYNCVRTSDRVYNGQICDGNLPKVKNNQYSFEDQLLIGFILRMRTASGSSIQPIAPLTVPLYNKRLPSNRCIHKAQSSLSMLSNKKTRHNNYMSQHPRSVQPSAYLLSPTHCYSPCLQPTRVKRPQLSSIRESCWFLILTLSRMRKSSPTFFQIIWLVALISCSLMLTCAIATTGDQSSSPSISNEPFIDLFTQEQTRGHCVDSNGTLHALFTSWLEHSTCKCTCYPTARMAVSVCDGCVVVTPSPTSAGTRWKTSQLKPNEINRNQLVESEAEQQTVTTKRKSCLYTLTGVWYHHSEIWMSAKMPCVKCRCEDGTIRCTGEPHHCPPLCLPGQQSLPPGPCCETVCRGKGKFDHIRLK</sequence>